<dbReference type="PANTHER" id="PTHR11567:SF211">
    <property type="entry name" value="PROSTATIC ACID PHOSPHATASE"/>
    <property type="match status" value="1"/>
</dbReference>
<dbReference type="SUPFAM" id="SSF53254">
    <property type="entry name" value="Phosphoglycerate mutase-like"/>
    <property type="match status" value="1"/>
</dbReference>
<comment type="similarity">
    <text evidence="2">Belongs to the histidine acid phosphatase family.</text>
</comment>
<evidence type="ECO:0000256" key="5">
    <source>
        <dbReference type="ARBA" id="ARBA00022801"/>
    </source>
</evidence>
<keyword evidence="4" id="KW-0732">Signal</keyword>
<dbReference type="Proteomes" id="UP001353858">
    <property type="component" value="Unassembled WGS sequence"/>
</dbReference>
<gene>
    <name evidence="9" type="ORF">RN001_004565</name>
</gene>
<reference evidence="10" key="1">
    <citation type="submission" date="2023-01" db="EMBL/GenBank/DDBJ databases">
        <title>Key to firefly adult light organ development and bioluminescence: homeobox transcription factors regulate luciferase expression and transportation to peroxisome.</title>
        <authorList>
            <person name="Fu X."/>
        </authorList>
    </citation>
    <scope>NUCLEOTIDE SEQUENCE [LARGE SCALE GENOMIC DNA]</scope>
</reference>
<protein>
    <recommendedName>
        <fullName evidence="3">acid phosphatase</fullName>
        <ecNumber evidence="3">3.1.3.2</ecNumber>
    </recommendedName>
</protein>
<accession>A0AAN7PEP3</accession>
<comment type="catalytic activity">
    <reaction evidence="1">
        <text>a phosphate monoester + H2O = an alcohol + phosphate</text>
        <dbReference type="Rhea" id="RHEA:15017"/>
        <dbReference type="ChEBI" id="CHEBI:15377"/>
        <dbReference type="ChEBI" id="CHEBI:30879"/>
        <dbReference type="ChEBI" id="CHEBI:43474"/>
        <dbReference type="ChEBI" id="CHEBI:67140"/>
        <dbReference type="EC" id="3.1.3.2"/>
    </reaction>
</comment>
<evidence type="ECO:0000313" key="10">
    <source>
        <dbReference type="Proteomes" id="UP001353858"/>
    </source>
</evidence>
<dbReference type="InterPro" id="IPR050645">
    <property type="entry name" value="Histidine_acid_phosphatase"/>
</dbReference>
<dbReference type="CDD" id="cd07061">
    <property type="entry name" value="HP_HAP_like"/>
    <property type="match status" value="1"/>
</dbReference>
<keyword evidence="7" id="KW-0325">Glycoprotein</keyword>
<evidence type="ECO:0000256" key="1">
    <source>
        <dbReference type="ARBA" id="ARBA00000032"/>
    </source>
</evidence>
<dbReference type="Pfam" id="PF00328">
    <property type="entry name" value="His_Phos_2"/>
    <property type="match status" value="1"/>
</dbReference>
<comment type="caution">
    <text evidence="9">The sequence shown here is derived from an EMBL/GenBank/DDBJ whole genome shotgun (WGS) entry which is preliminary data.</text>
</comment>
<dbReference type="AlphaFoldDB" id="A0AAN7PEP3"/>
<dbReference type="InterPro" id="IPR000560">
    <property type="entry name" value="His_Pase_clade-2"/>
</dbReference>
<proteinExistence type="inferred from homology"/>
<evidence type="ECO:0000256" key="6">
    <source>
        <dbReference type="ARBA" id="ARBA00023157"/>
    </source>
</evidence>
<dbReference type="Gene3D" id="3.40.50.1240">
    <property type="entry name" value="Phosphoglycerate mutase-like"/>
    <property type="match status" value="1"/>
</dbReference>
<dbReference type="GO" id="GO:0003993">
    <property type="term" value="F:acid phosphatase activity"/>
    <property type="evidence" value="ECO:0007669"/>
    <property type="project" value="UniProtKB-EC"/>
</dbReference>
<dbReference type="EMBL" id="JARPUR010000002">
    <property type="protein sequence ID" value="KAK4881246.1"/>
    <property type="molecule type" value="Genomic_DNA"/>
</dbReference>
<dbReference type="InterPro" id="IPR029033">
    <property type="entry name" value="His_PPase_superfam"/>
</dbReference>
<keyword evidence="10" id="KW-1185">Reference proteome</keyword>
<evidence type="ECO:0000313" key="9">
    <source>
        <dbReference type="EMBL" id="KAK4881246.1"/>
    </source>
</evidence>
<organism evidence="9 10">
    <name type="scientific">Aquatica leii</name>
    <dbReference type="NCBI Taxonomy" id="1421715"/>
    <lineage>
        <taxon>Eukaryota</taxon>
        <taxon>Metazoa</taxon>
        <taxon>Ecdysozoa</taxon>
        <taxon>Arthropoda</taxon>
        <taxon>Hexapoda</taxon>
        <taxon>Insecta</taxon>
        <taxon>Pterygota</taxon>
        <taxon>Neoptera</taxon>
        <taxon>Endopterygota</taxon>
        <taxon>Coleoptera</taxon>
        <taxon>Polyphaga</taxon>
        <taxon>Elateriformia</taxon>
        <taxon>Elateroidea</taxon>
        <taxon>Lampyridae</taxon>
        <taxon>Luciolinae</taxon>
        <taxon>Aquatica</taxon>
    </lineage>
</organism>
<evidence type="ECO:0000256" key="4">
    <source>
        <dbReference type="ARBA" id="ARBA00022729"/>
    </source>
</evidence>
<keyword evidence="5" id="KW-0378">Hydrolase</keyword>
<evidence type="ECO:0000256" key="3">
    <source>
        <dbReference type="ARBA" id="ARBA00012646"/>
    </source>
</evidence>
<feature type="region of interest" description="Disordered" evidence="8">
    <location>
        <begin position="1"/>
        <end position="49"/>
    </location>
</feature>
<evidence type="ECO:0000256" key="2">
    <source>
        <dbReference type="ARBA" id="ARBA00005375"/>
    </source>
</evidence>
<evidence type="ECO:0000256" key="7">
    <source>
        <dbReference type="ARBA" id="ARBA00023180"/>
    </source>
</evidence>
<keyword evidence="6" id="KW-1015">Disulfide bond</keyword>
<name>A0AAN7PEP3_9COLE</name>
<evidence type="ECO:0000256" key="8">
    <source>
        <dbReference type="SAM" id="MobiDB-lite"/>
    </source>
</evidence>
<sequence>MASKKELITDSDDYSTDDMRKRRRSETRDEIFDKSRKTQRSPNKTQSDDGKLDLLVKMLQNFSSKAFVVAKSLFKTWYKHSSIIHLENSISKPTKNKRKHLVPILDTSHDHHSQYDCLSKPGGKAQLYNSLLTLSFVNAVDDDQSTLQFVFTMFRHGHRTNDLVTVYPNDPFINATYFPYGYGQLTNQGKMREYKLGKMLRRKYSKFLGMYVPSQVDAWSTELNRTKTSLLLVLAGLYPPKSPLNWNNNLNWQPIPYNIIPLSDFRVAMPQWRCKRHALLYERFKTSAEGIALEDQYRSKYAYVSEHTGLHVKSIYDLYLLFSALTIEKDFGYVLPDWTEEIFPTYLENAAIDFYILITGTPELKRLAGGKQNTKTLKFYIYNFRVSIKNVDKKILMYSAHEFNIAIFLRCLNVFERQFPAYGAAVMLELHLVDSVYGVKLYHQDWTAPRPKLLTIPGCEAFCPFEQFKNIVSGVFPTDSNICNFTEDI</sequence>
<feature type="compositionally biased region" description="Basic and acidic residues" evidence="8">
    <location>
        <begin position="26"/>
        <end position="36"/>
    </location>
</feature>
<dbReference type="PANTHER" id="PTHR11567">
    <property type="entry name" value="ACID PHOSPHATASE-RELATED"/>
    <property type="match status" value="1"/>
</dbReference>
<dbReference type="EC" id="3.1.3.2" evidence="3"/>